<proteinExistence type="predicted"/>
<organism evidence="4 5">
    <name type="scientific">Ectobacillus ponti</name>
    <dbReference type="NCBI Taxonomy" id="2961894"/>
    <lineage>
        <taxon>Bacteria</taxon>
        <taxon>Bacillati</taxon>
        <taxon>Bacillota</taxon>
        <taxon>Bacilli</taxon>
        <taxon>Bacillales</taxon>
        <taxon>Bacillaceae</taxon>
        <taxon>Ectobacillus</taxon>
    </lineage>
</organism>
<dbReference type="PROSITE" id="PS51500">
    <property type="entry name" value="SIN"/>
    <property type="match status" value="1"/>
</dbReference>
<dbReference type="GO" id="GO:0005829">
    <property type="term" value="C:cytosol"/>
    <property type="evidence" value="ECO:0007669"/>
    <property type="project" value="TreeGrafter"/>
</dbReference>
<dbReference type="GO" id="GO:0003700">
    <property type="term" value="F:DNA-binding transcription factor activity"/>
    <property type="evidence" value="ECO:0007669"/>
    <property type="project" value="TreeGrafter"/>
</dbReference>
<dbReference type="AlphaFoldDB" id="A0AA41X643"/>
<dbReference type="SUPFAM" id="SSF47413">
    <property type="entry name" value="lambda repressor-like DNA-binding domains"/>
    <property type="match status" value="1"/>
</dbReference>
<accession>A0AA41X643</accession>
<reference evidence="4" key="1">
    <citation type="submission" date="2022-07" db="EMBL/GenBank/DDBJ databases">
        <authorList>
            <person name="Li W.-J."/>
            <person name="Deng Q.-Q."/>
        </authorList>
    </citation>
    <scope>NUCLEOTIDE SEQUENCE</scope>
    <source>
        <strain evidence="4">SYSU M60031</strain>
    </source>
</reference>
<dbReference type="GO" id="GO:0003677">
    <property type="term" value="F:DNA binding"/>
    <property type="evidence" value="ECO:0007669"/>
    <property type="project" value="UniProtKB-KW"/>
</dbReference>
<sequence>MIGERIKQLRLQRGLTMTELAERAGIAKSYISSIERNLQTNPSIDCLTKLSGVLRVPVSALVQENAEEEVLLDAAWTELLREAMDSGVSTEEFRQFLEFNKWKKQNVTA</sequence>
<dbReference type="CDD" id="cd00093">
    <property type="entry name" value="HTH_XRE"/>
    <property type="match status" value="1"/>
</dbReference>
<name>A0AA41X643_9BACI</name>
<evidence type="ECO:0000259" key="2">
    <source>
        <dbReference type="PROSITE" id="PS50943"/>
    </source>
</evidence>
<keyword evidence="1" id="KW-0238">DNA-binding</keyword>
<comment type="caution">
    <text evidence="4">The sequence shown here is derived from an EMBL/GenBank/DDBJ whole genome shotgun (WGS) entry which is preliminary data.</text>
</comment>
<dbReference type="InterPro" id="IPR036281">
    <property type="entry name" value="SinR/SinI_dimer_dom_sf"/>
</dbReference>
<evidence type="ECO:0000259" key="3">
    <source>
        <dbReference type="PROSITE" id="PS51500"/>
    </source>
</evidence>
<dbReference type="Proteomes" id="UP001156102">
    <property type="component" value="Unassembled WGS sequence"/>
</dbReference>
<dbReference type="Pfam" id="PF08671">
    <property type="entry name" value="SinI"/>
    <property type="match status" value="1"/>
</dbReference>
<dbReference type="InterPro" id="IPR010981">
    <property type="entry name" value="SinR/SinI_dimer_dom"/>
</dbReference>
<dbReference type="Pfam" id="PF01381">
    <property type="entry name" value="HTH_3"/>
    <property type="match status" value="1"/>
</dbReference>
<gene>
    <name evidence="4" type="ORF">NK662_04910</name>
</gene>
<dbReference type="SUPFAM" id="SSF47406">
    <property type="entry name" value="SinR repressor dimerisation domain-like"/>
    <property type="match status" value="1"/>
</dbReference>
<feature type="domain" description="Sin" evidence="3">
    <location>
        <begin position="63"/>
        <end position="101"/>
    </location>
</feature>
<dbReference type="InterPro" id="IPR050807">
    <property type="entry name" value="TransReg_Diox_bact_type"/>
</dbReference>
<feature type="domain" description="HTH cro/C1-type" evidence="2">
    <location>
        <begin position="6"/>
        <end position="61"/>
    </location>
</feature>
<dbReference type="RefSeq" id="WP_254757787.1">
    <property type="nucleotide sequence ID" value="NZ_JANCLT010000002.1"/>
</dbReference>
<dbReference type="InterPro" id="IPR001387">
    <property type="entry name" value="Cro/C1-type_HTH"/>
</dbReference>
<dbReference type="PANTHER" id="PTHR46797:SF13">
    <property type="entry name" value="HTH-TYPE TRANSCRIPTIONAL REGULATOR SINR"/>
    <property type="match status" value="1"/>
</dbReference>
<evidence type="ECO:0000313" key="5">
    <source>
        <dbReference type="Proteomes" id="UP001156102"/>
    </source>
</evidence>
<dbReference type="GO" id="GO:0046983">
    <property type="term" value="F:protein dimerization activity"/>
    <property type="evidence" value="ECO:0007669"/>
    <property type="project" value="InterPro"/>
</dbReference>
<protein>
    <submittedName>
        <fullName evidence="4">Helix-turn-helix domain-containing protein</fullName>
    </submittedName>
</protein>
<dbReference type="Gene3D" id="1.10.260.40">
    <property type="entry name" value="lambda repressor-like DNA-binding domains"/>
    <property type="match status" value="1"/>
</dbReference>
<evidence type="ECO:0000313" key="4">
    <source>
        <dbReference type="EMBL" id="MCP8967878.1"/>
    </source>
</evidence>
<keyword evidence="5" id="KW-1185">Reference proteome</keyword>
<dbReference type="PROSITE" id="PS50943">
    <property type="entry name" value="HTH_CROC1"/>
    <property type="match status" value="1"/>
</dbReference>
<dbReference type="SMART" id="SM00530">
    <property type="entry name" value="HTH_XRE"/>
    <property type="match status" value="1"/>
</dbReference>
<evidence type="ECO:0000256" key="1">
    <source>
        <dbReference type="ARBA" id="ARBA00023125"/>
    </source>
</evidence>
<dbReference type="EMBL" id="JANCLT010000002">
    <property type="protein sequence ID" value="MCP8967878.1"/>
    <property type="molecule type" value="Genomic_DNA"/>
</dbReference>
<dbReference type="InterPro" id="IPR010982">
    <property type="entry name" value="Lambda_DNA-bd_dom_sf"/>
</dbReference>
<dbReference type="PANTHER" id="PTHR46797">
    <property type="entry name" value="HTH-TYPE TRANSCRIPTIONAL REGULATOR"/>
    <property type="match status" value="1"/>
</dbReference>